<dbReference type="InterPro" id="IPR006906">
    <property type="entry name" value="Timeless_N"/>
</dbReference>
<feature type="domain" description="Timeless N-terminal" evidence="5">
    <location>
        <begin position="58"/>
        <end position="330"/>
    </location>
</feature>
<dbReference type="AlphaFoldDB" id="A0AAV8V2R9"/>
<keyword evidence="3" id="KW-0131">Cell cycle</keyword>
<feature type="compositionally biased region" description="Polar residues" evidence="4">
    <location>
        <begin position="1124"/>
        <end position="1139"/>
    </location>
</feature>
<evidence type="ECO:0000256" key="4">
    <source>
        <dbReference type="SAM" id="MobiDB-lite"/>
    </source>
</evidence>
<name>A0AAV8V2R9_9RHOD</name>
<feature type="region of interest" description="Disordered" evidence="4">
    <location>
        <begin position="1080"/>
        <end position="1144"/>
    </location>
</feature>
<evidence type="ECO:0000313" key="6">
    <source>
        <dbReference type="EMBL" id="KAJ8907452.1"/>
    </source>
</evidence>
<dbReference type="GO" id="GO:0000076">
    <property type="term" value="P:DNA replication checkpoint signaling"/>
    <property type="evidence" value="ECO:0007669"/>
    <property type="project" value="TreeGrafter"/>
</dbReference>
<comment type="subcellular location">
    <subcellularLocation>
        <location evidence="1">Nucleus</location>
    </subcellularLocation>
</comment>
<feature type="region of interest" description="Disordered" evidence="4">
    <location>
        <begin position="980"/>
        <end position="1008"/>
    </location>
</feature>
<dbReference type="Proteomes" id="UP001157974">
    <property type="component" value="Unassembled WGS sequence"/>
</dbReference>
<dbReference type="GO" id="GO:0043111">
    <property type="term" value="P:replication fork arrest"/>
    <property type="evidence" value="ECO:0007669"/>
    <property type="project" value="TreeGrafter"/>
</dbReference>
<feature type="region of interest" description="Disordered" evidence="4">
    <location>
        <begin position="1163"/>
        <end position="1191"/>
    </location>
</feature>
<evidence type="ECO:0000259" key="5">
    <source>
        <dbReference type="Pfam" id="PF04821"/>
    </source>
</evidence>
<accession>A0AAV8V2R9</accession>
<evidence type="ECO:0000313" key="7">
    <source>
        <dbReference type="Proteomes" id="UP001157974"/>
    </source>
</evidence>
<sequence>MEEESRPEEEAEANGRVKKIDELDYVPKSLLGTLTAVLSDLAEMRKPSANLSDAAFICQDLVNALKRDSRETFPVRRLLGKWRVARRDLVPLACIVHHSNLSDFDKDKVLFEITKVVVWLLMPIDFECDAWIKASLEKQILECKEVFSNSGNSNTCTALEPFVSYFQSCVEFRLSALDATEQEGNSDALKGDNALELLLTLFRNLLHLPVLWKDTEQRVRGISLHPSLVSALHQVDFFQSFVVLFSGSDVVEMMCNSMISLAVQTLAMTFRLIEPGELAAALRMPQNELDNALRTMRSKALEAQIRSEENGGVSNPSKGKRARFGRWQTRFGGLVKQESEPFSLDASIVEAAATIVEAHRLVFAFQPGTKVNKAGAGIKDIGRTILKQPRPQIGRHLDNLIVAMKGRRPGWRPKAPPRKQIVSAQQTLTSDAESTDATTAALVEFARAVLGNCFHPLLTRARDNLRSQKFEDESFELQEDKFAFLSVAALFVALQRLVVCDGYFAQYIKDMGTTVDHARLIPEPTSDDGVAWESSFASARRRNETNHILLCFSIPEFEWDSIAAALEVDSLVLMLDIASKEKSGPRLEKAIEALDHTFDMLVVISKTEDVEGGNRRARRALQELLQRETLMQVLFDRLVSYSPKNDTAQVLASCTRLLRNIFDLLKSAPIGSRFTVLKRNKKRGDQAELSRLQAAAGLEADDLGDLISDDDSKEKDTIDEDDYVEQEIDVNKEIAGFCTAKAINSFALLMELSVVAQREPATAYKIGGGDSTSKLLKNCAVSRTALLNLVELWDLATRVPRTTEKVSVVSFFSLRMLQWCYEILGSEPGPDRDEEQTILQRMRSVAKDVMMQFTTSVKRFPTLAVETLFTHDKISCVDHNRALGRPDTENEVGITPGSHMNGEGARIVGAGIGERFGENGESNVDPSELNFQRQEILHLPDMSDDDVTDHMEGAHDSQQRVESLDSLGDEEEITMEKLKEKKQVKEPGKRRIRRGAQSNAGGRQKDEPLVSATFFLSPSHPGWPFRVEPDHRKTCTFEQKQGLKKIRKRRLYLSEEDSEIESDHSKCEFDFKAKKHEAKARDLLGEEGNQSEPERKHRGTRTLQVLSDEDPEPDQSDSGLADNEVNSSKTNGTESQSLTVKFRPELEDSAAMQLVDGIELHGADVSSDDLNHKEAHNDPPPVAIGDASSDEEECVPLITYSLKASC</sequence>
<dbReference type="GO" id="GO:0003677">
    <property type="term" value="F:DNA binding"/>
    <property type="evidence" value="ECO:0007669"/>
    <property type="project" value="TreeGrafter"/>
</dbReference>
<comment type="caution">
    <text evidence="6">The sequence shown here is derived from an EMBL/GenBank/DDBJ whole genome shotgun (WGS) entry which is preliminary data.</text>
</comment>
<protein>
    <recommendedName>
        <fullName evidence="5">Timeless N-terminal domain-containing protein</fullName>
    </recommendedName>
</protein>
<dbReference type="PANTHER" id="PTHR22940:SF4">
    <property type="entry name" value="PROTEIN TIMELESS HOMOLOG"/>
    <property type="match status" value="1"/>
</dbReference>
<organism evidence="6 7">
    <name type="scientific">Rhodosorus marinus</name>
    <dbReference type="NCBI Taxonomy" id="101924"/>
    <lineage>
        <taxon>Eukaryota</taxon>
        <taxon>Rhodophyta</taxon>
        <taxon>Stylonematophyceae</taxon>
        <taxon>Stylonematales</taxon>
        <taxon>Stylonemataceae</taxon>
        <taxon>Rhodosorus</taxon>
    </lineage>
</organism>
<proteinExistence type="predicted"/>
<keyword evidence="2" id="KW-0539">Nucleus</keyword>
<reference evidence="6 7" key="1">
    <citation type="journal article" date="2023" name="Nat. Commun.">
        <title>Origin of minicircular mitochondrial genomes in red algae.</title>
        <authorList>
            <person name="Lee Y."/>
            <person name="Cho C.H."/>
            <person name="Lee Y.M."/>
            <person name="Park S.I."/>
            <person name="Yang J.H."/>
            <person name="West J.A."/>
            <person name="Bhattacharya D."/>
            <person name="Yoon H.S."/>
        </authorList>
    </citation>
    <scope>NUCLEOTIDE SEQUENCE [LARGE SCALE GENOMIC DNA]</scope>
    <source>
        <strain evidence="6 7">CCMP1338</strain>
        <tissue evidence="6">Whole cell</tissue>
    </source>
</reference>
<feature type="compositionally biased region" description="Basic and acidic residues" evidence="4">
    <location>
        <begin position="980"/>
        <end position="989"/>
    </location>
</feature>
<dbReference type="Pfam" id="PF04821">
    <property type="entry name" value="TIMELESS"/>
    <property type="match status" value="1"/>
</dbReference>
<dbReference type="PANTHER" id="PTHR22940">
    <property type="entry name" value="TIMEOUT/TIMELESS-2"/>
    <property type="match status" value="1"/>
</dbReference>
<dbReference type="InterPro" id="IPR044998">
    <property type="entry name" value="Timeless"/>
</dbReference>
<dbReference type="EMBL" id="JAMWBK010000002">
    <property type="protein sequence ID" value="KAJ8907452.1"/>
    <property type="molecule type" value="Genomic_DNA"/>
</dbReference>
<dbReference type="GO" id="GO:0031298">
    <property type="term" value="C:replication fork protection complex"/>
    <property type="evidence" value="ECO:0007669"/>
    <property type="project" value="TreeGrafter"/>
</dbReference>
<evidence type="ECO:0000256" key="3">
    <source>
        <dbReference type="ARBA" id="ARBA00023306"/>
    </source>
</evidence>
<evidence type="ECO:0000256" key="2">
    <source>
        <dbReference type="ARBA" id="ARBA00023242"/>
    </source>
</evidence>
<dbReference type="GO" id="GO:0006281">
    <property type="term" value="P:DNA repair"/>
    <property type="evidence" value="ECO:0007669"/>
    <property type="project" value="TreeGrafter"/>
</dbReference>
<gene>
    <name evidence="6" type="ORF">NDN08_007563</name>
</gene>
<keyword evidence="7" id="KW-1185">Reference proteome</keyword>
<evidence type="ECO:0000256" key="1">
    <source>
        <dbReference type="ARBA" id="ARBA00004123"/>
    </source>
</evidence>